<evidence type="ECO:0000313" key="1">
    <source>
        <dbReference type="EMBL" id="GEL92206.1"/>
    </source>
</evidence>
<gene>
    <name evidence="1" type="ORF">EVI01_15430</name>
</gene>
<protein>
    <submittedName>
        <fullName evidence="1">Uncharacterized protein</fullName>
    </submittedName>
</protein>
<sequence length="378" mass="43699">MTTKNLKNFERQAEILALTLGLEDNNKFKSRGAGGRDHYQSLFSIYIKMIKDSEHNTFINNESKPQVIQSLQRTIDFYNTKKKEDIQNLFGTLEKNDPTSFIIVPVSYLTLTNQKNSRHTSSLIVYKMENEYIVTMIDKEKLFNSKNGGYVTISQDKLEDFSALLLDSKTTFDYVPTFDINKAYGILKKIMALSNEKKLKILPIKLSKQTMGNCIVAGAETSLRMALSNCHQNIFETNKQIKLCSLFQMRECFLKALKGTNSEQNKYLDEIFSYYLKRKEQKEKVLPKLTPEWNSWKNPVHKIMYIAQKRKYIKKKEEISLQIAKEFNAFFSAKTPPMKSSSKWSLDEIKLNAKTNEAINLYSVRSGPSPSKSREELS</sequence>
<dbReference type="RefSeq" id="WP_010752532.1">
    <property type="nucleotide sequence ID" value="NZ_BJWF01000017.1"/>
</dbReference>
<proteinExistence type="predicted"/>
<name>A0A511J2G6_9ENTE</name>
<dbReference type="Proteomes" id="UP000321830">
    <property type="component" value="Unassembled WGS sequence"/>
</dbReference>
<reference evidence="1 2" key="1">
    <citation type="submission" date="2019-07" db="EMBL/GenBank/DDBJ databases">
        <title>Whole genome shotgun sequence of Enterococcus villorum NBRC 100699.</title>
        <authorList>
            <person name="Hosoyama A."/>
            <person name="Uohara A."/>
            <person name="Ohji S."/>
            <person name="Ichikawa N."/>
        </authorList>
    </citation>
    <scope>NUCLEOTIDE SEQUENCE [LARGE SCALE GENOMIC DNA]</scope>
    <source>
        <strain evidence="1 2">NBRC 100699</strain>
    </source>
</reference>
<organism evidence="1 2">
    <name type="scientific">Enterococcus villorum</name>
    <dbReference type="NCBI Taxonomy" id="112904"/>
    <lineage>
        <taxon>Bacteria</taxon>
        <taxon>Bacillati</taxon>
        <taxon>Bacillota</taxon>
        <taxon>Bacilli</taxon>
        <taxon>Lactobacillales</taxon>
        <taxon>Enterococcaceae</taxon>
        <taxon>Enterococcus</taxon>
    </lineage>
</organism>
<dbReference type="AlphaFoldDB" id="A0A511J2G6"/>
<dbReference type="EMBL" id="BJWF01000017">
    <property type="protein sequence ID" value="GEL92206.1"/>
    <property type="molecule type" value="Genomic_DNA"/>
</dbReference>
<comment type="caution">
    <text evidence="1">The sequence shown here is derived from an EMBL/GenBank/DDBJ whole genome shotgun (WGS) entry which is preliminary data.</text>
</comment>
<evidence type="ECO:0000313" key="2">
    <source>
        <dbReference type="Proteomes" id="UP000321830"/>
    </source>
</evidence>
<accession>A0A511J2G6</accession>